<accession>A0AAD4Q4H2</accession>
<feature type="region of interest" description="Disordered" evidence="1">
    <location>
        <begin position="93"/>
        <end position="141"/>
    </location>
</feature>
<proteinExistence type="predicted"/>
<keyword evidence="3" id="KW-1185">Reference proteome</keyword>
<dbReference type="Proteomes" id="UP001201163">
    <property type="component" value="Unassembled WGS sequence"/>
</dbReference>
<comment type="caution">
    <text evidence="2">The sequence shown here is derived from an EMBL/GenBank/DDBJ whole genome shotgun (WGS) entry which is preliminary data.</text>
</comment>
<evidence type="ECO:0000256" key="1">
    <source>
        <dbReference type="SAM" id="MobiDB-lite"/>
    </source>
</evidence>
<dbReference type="EMBL" id="JAKELL010000520">
    <property type="protein sequence ID" value="KAH8976640.1"/>
    <property type="molecule type" value="Genomic_DNA"/>
</dbReference>
<evidence type="ECO:0000313" key="3">
    <source>
        <dbReference type="Proteomes" id="UP001201163"/>
    </source>
</evidence>
<feature type="compositionally biased region" description="Low complexity" evidence="1">
    <location>
        <begin position="101"/>
        <end position="141"/>
    </location>
</feature>
<reference evidence="2" key="1">
    <citation type="submission" date="2022-01" db="EMBL/GenBank/DDBJ databases">
        <title>Comparative genomics reveals a dynamic genome evolution in the ectomycorrhizal milk-cap (Lactarius) mushrooms.</title>
        <authorList>
            <consortium name="DOE Joint Genome Institute"/>
            <person name="Lebreton A."/>
            <person name="Tang N."/>
            <person name="Kuo A."/>
            <person name="LaButti K."/>
            <person name="Drula E."/>
            <person name="Barry K."/>
            <person name="Clum A."/>
            <person name="Lipzen A."/>
            <person name="Mousain D."/>
            <person name="Ng V."/>
            <person name="Wang R."/>
            <person name="Wang X."/>
            <person name="Dai Y."/>
            <person name="Henrissat B."/>
            <person name="Grigoriev I.V."/>
            <person name="Guerin-Laguette A."/>
            <person name="Yu F."/>
            <person name="Martin F.M."/>
        </authorList>
    </citation>
    <scope>NUCLEOTIDE SEQUENCE</scope>
    <source>
        <strain evidence="2">QP</strain>
    </source>
</reference>
<organism evidence="2 3">
    <name type="scientific">Lactarius akahatsu</name>
    <dbReference type="NCBI Taxonomy" id="416441"/>
    <lineage>
        <taxon>Eukaryota</taxon>
        <taxon>Fungi</taxon>
        <taxon>Dikarya</taxon>
        <taxon>Basidiomycota</taxon>
        <taxon>Agaricomycotina</taxon>
        <taxon>Agaricomycetes</taxon>
        <taxon>Russulales</taxon>
        <taxon>Russulaceae</taxon>
        <taxon>Lactarius</taxon>
    </lineage>
</organism>
<sequence>MDFPTNLSSPARAPAFEARPNLQGGQDLSLERLLDEADGNSNTQHAAGGMCSSPFAFTYSPSVPSTSLDQLRALLITYLSTDVNAGRGFGLPNTGSPFNTSSQTSELSSSSSSCDSGFPSPSPRLIASLSPPPSSITSPSDDLLLSFTSPGLSFHGLSIDDQDPAVPLQAGQYPLDLSFSPNGESYSTPPEQPLFQPVALPEEPFISDVPIMDQCVGIDDIGAFPGSNSFLTAPSFSVTTALGLYYPSTPQNFHIPPLSIQVDSSILSTLPTPAPPAETRKVRAVVPPAKIPRVRSGKMRKPSYVVAAASISGTDEDGVLKCPVSPFEDTPGRKTDPIRLLRVPADHPVAASLSPGHSIRRYKGREFLGGCGKSYSRMDALQRHLGKSGCAGGSAKDHQTWRQLYF</sequence>
<evidence type="ECO:0000313" key="2">
    <source>
        <dbReference type="EMBL" id="KAH8976640.1"/>
    </source>
</evidence>
<name>A0AAD4Q4H2_9AGAM</name>
<protein>
    <submittedName>
        <fullName evidence="2">Uncharacterized protein</fullName>
    </submittedName>
</protein>
<gene>
    <name evidence="2" type="ORF">EDB92DRAFT_1823564</name>
</gene>
<dbReference type="AlphaFoldDB" id="A0AAD4Q4H2"/>